<proteinExistence type="predicted"/>
<evidence type="ECO:0000256" key="1">
    <source>
        <dbReference type="SAM" id="MobiDB-lite"/>
    </source>
</evidence>
<reference evidence="2" key="1">
    <citation type="journal article" date="2020" name="Nature">
        <title>Giant virus diversity and host interactions through global metagenomics.</title>
        <authorList>
            <person name="Schulz F."/>
            <person name="Roux S."/>
            <person name="Paez-Espino D."/>
            <person name="Jungbluth S."/>
            <person name="Walsh D.A."/>
            <person name="Denef V.J."/>
            <person name="McMahon K.D."/>
            <person name="Konstantinidis K.T."/>
            <person name="Eloe-Fadrosh E.A."/>
            <person name="Kyrpides N.C."/>
            <person name="Woyke T."/>
        </authorList>
    </citation>
    <scope>NUCLEOTIDE SEQUENCE</scope>
    <source>
        <strain evidence="2">GVMAG-M-3300027708-20</strain>
    </source>
</reference>
<sequence length="97" mass="11416">MPRSKQYLSGDDSNSEGSSVRNYRCSRCSRCSRCPTKRSTYNCSHNCDHDHHRCPKNNTCNEYRRSKHSHHYECPCESKKKEKKTCKEEKTIVITIN</sequence>
<dbReference type="EMBL" id="MN740389">
    <property type="protein sequence ID" value="QHU03943.1"/>
    <property type="molecule type" value="Genomic_DNA"/>
</dbReference>
<name>A0A6C0JEX2_9ZZZZ</name>
<dbReference type="AlphaFoldDB" id="A0A6C0JEX2"/>
<organism evidence="2">
    <name type="scientific">viral metagenome</name>
    <dbReference type="NCBI Taxonomy" id="1070528"/>
    <lineage>
        <taxon>unclassified sequences</taxon>
        <taxon>metagenomes</taxon>
        <taxon>organismal metagenomes</taxon>
    </lineage>
</organism>
<protein>
    <submittedName>
        <fullName evidence="2">Uncharacterized protein</fullName>
    </submittedName>
</protein>
<feature type="region of interest" description="Disordered" evidence="1">
    <location>
        <begin position="1"/>
        <end position="21"/>
    </location>
</feature>
<accession>A0A6C0JEX2</accession>
<evidence type="ECO:0000313" key="2">
    <source>
        <dbReference type="EMBL" id="QHU03943.1"/>
    </source>
</evidence>